<feature type="region of interest" description="Disordered" evidence="1">
    <location>
        <begin position="303"/>
        <end position="340"/>
    </location>
</feature>
<sequence>MEEHGSARLDWVKYHTLQDGDWLTLRTTSQSGTATVESRKDFVHSDAAGVLSNASLTIAILTPPSNTGAQQELPTPERAARSVDFTTHRLELSLGSLKSADVFVPGFLIVLDNYRTVLQQGGSIALGRGETLASVRLDRSLSGLFLTETPTVIRGTAITWTALVLSAGPHYDGASQFKVGESLVEVVGDDLELIRSGRPWRFLSPWPDRDDCEAELRSTETTLHELLDTKLLMHQVLEKTASLENELRSRQRLIDQLRSGEQRPTPTTADAGSATVHSKASSDCSSHEAFAVTAVNEFSQANSTGTASDISGPSEARSQKSVDLGSPRIPGAAMAPDSVQAGGPHLDFILNLHK</sequence>
<evidence type="ECO:0000313" key="3">
    <source>
        <dbReference type="Proteomes" id="UP000326565"/>
    </source>
</evidence>
<dbReference type="EMBL" id="ML732211">
    <property type="protein sequence ID" value="KAB8074384.1"/>
    <property type="molecule type" value="Genomic_DNA"/>
</dbReference>
<proteinExistence type="predicted"/>
<feature type="region of interest" description="Disordered" evidence="1">
    <location>
        <begin position="256"/>
        <end position="280"/>
    </location>
</feature>
<reference evidence="2 3" key="1">
    <citation type="submission" date="2019-04" db="EMBL/GenBank/DDBJ databases">
        <title>Friends and foes A comparative genomics study of 23 Aspergillus species from section Flavi.</title>
        <authorList>
            <consortium name="DOE Joint Genome Institute"/>
            <person name="Kjaerbolling I."/>
            <person name="Vesth T."/>
            <person name="Frisvad J.C."/>
            <person name="Nybo J.L."/>
            <person name="Theobald S."/>
            <person name="Kildgaard S."/>
            <person name="Isbrandt T."/>
            <person name="Kuo A."/>
            <person name="Sato A."/>
            <person name="Lyhne E.K."/>
            <person name="Kogle M.E."/>
            <person name="Wiebenga A."/>
            <person name="Kun R.S."/>
            <person name="Lubbers R.J."/>
            <person name="Makela M.R."/>
            <person name="Barry K."/>
            <person name="Chovatia M."/>
            <person name="Clum A."/>
            <person name="Daum C."/>
            <person name="Haridas S."/>
            <person name="He G."/>
            <person name="LaButti K."/>
            <person name="Lipzen A."/>
            <person name="Mondo S."/>
            <person name="Riley R."/>
            <person name="Salamov A."/>
            <person name="Simmons B.A."/>
            <person name="Magnuson J.K."/>
            <person name="Henrissat B."/>
            <person name="Mortensen U.H."/>
            <person name="Larsen T.O."/>
            <person name="Devries R.P."/>
            <person name="Grigoriev I.V."/>
            <person name="Machida M."/>
            <person name="Baker S.E."/>
            <person name="Andersen M.R."/>
        </authorList>
    </citation>
    <scope>NUCLEOTIDE SEQUENCE [LARGE SCALE GENOMIC DNA]</scope>
    <source>
        <strain evidence="2 3">CBS 151.66</strain>
    </source>
</reference>
<protein>
    <submittedName>
        <fullName evidence="2">Uncharacterized protein</fullName>
    </submittedName>
</protein>
<keyword evidence="3" id="KW-1185">Reference proteome</keyword>
<organism evidence="2 3">
    <name type="scientific">Aspergillus leporis</name>
    <dbReference type="NCBI Taxonomy" id="41062"/>
    <lineage>
        <taxon>Eukaryota</taxon>
        <taxon>Fungi</taxon>
        <taxon>Dikarya</taxon>
        <taxon>Ascomycota</taxon>
        <taxon>Pezizomycotina</taxon>
        <taxon>Eurotiomycetes</taxon>
        <taxon>Eurotiomycetidae</taxon>
        <taxon>Eurotiales</taxon>
        <taxon>Aspergillaceae</taxon>
        <taxon>Aspergillus</taxon>
        <taxon>Aspergillus subgen. Circumdati</taxon>
    </lineage>
</organism>
<feature type="compositionally biased region" description="Polar residues" evidence="1">
    <location>
        <begin position="262"/>
        <end position="280"/>
    </location>
</feature>
<evidence type="ECO:0000256" key="1">
    <source>
        <dbReference type="SAM" id="MobiDB-lite"/>
    </source>
</evidence>
<dbReference type="Proteomes" id="UP000326565">
    <property type="component" value="Unassembled WGS sequence"/>
</dbReference>
<dbReference type="OrthoDB" id="4360491at2759"/>
<accession>A0A5N5X4G0</accession>
<name>A0A5N5X4G0_9EURO</name>
<gene>
    <name evidence="2" type="ORF">BDV29DRAFT_156744</name>
</gene>
<evidence type="ECO:0000313" key="2">
    <source>
        <dbReference type="EMBL" id="KAB8074384.1"/>
    </source>
</evidence>
<dbReference type="AlphaFoldDB" id="A0A5N5X4G0"/>